<reference evidence="2" key="1">
    <citation type="submission" date="2023-08" db="EMBL/GenBank/DDBJ databases">
        <title>Black Yeasts Isolated from many extreme environments.</title>
        <authorList>
            <person name="Coleine C."/>
            <person name="Stajich J.E."/>
            <person name="Selbmann L."/>
        </authorList>
    </citation>
    <scope>NUCLEOTIDE SEQUENCE</scope>
    <source>
        <strain evidence="2">CCFEE 5401</strain>
    </source>
</reference>
<dbReference type="PANTHER" id="PTHR36826:SF1">
    <property type="entry name" value="PROTEIN ECM13"/>
    <property type="match status" value="1"/>
</dbReference>
<feature type="compositionally biased region" description="Basic and acidic residues" evidence="1">
    <location>
        <begin position="176"/>
        <end position="185"/>
    </location>
</feature>
<dbReference type="PANTHER" id="PTHR36826">
    <property type="entry name" value="PROTEIN ECM13"/>
    <property type="match status" value="1"/>
</dbReference>
<organism evidence="2 3">
    <name type="scientific">Meristemomyces frigidus</name>
    <dbReference type="NCBI Taxonomy" id="1508187"/>
    <lineage>
        <taxon>Eukaryota</taxon>
        <taxon>Fungi</taxon>
        <taxon>Dikarya</taxon>
        <taxon>Ascomycota</taxon>
        <taxon>Pezizomycotina</taxon>
        <taxon>Dothideomycetes</taxon>
        <taxon>Dothideomycetidae</taxon>
        <taxon>Mycosphaerellales</taxon>
        <taxon>Teratosphaeriaceae</taxon>
        <taxon>Meristemomyces</taxon>
    </lineage>
</organism>
<accession>A0AAN7TES5</accession>
<feature type="compositionally biased region" description="Basic and acidic residues" evidence="1">
    <location>
        <begin position="129"/>
        <end position="141"/>
    </location>
</feature>
<name>A0AAN7TES5_9PEZI</name>
<comment type="caution">
    <text evidence="2">The sequence shown here is derived from an EMBL/GenBank/DDBJ whole genome shotgun (WGS) entry which is preliminary data.</text>
</comment>
<protein>
    <submittedName>
        <fullName evidence="2">Uncharacterized protein</fullName>
    </submittedName>
</protein>
<feature type="region of interest" description="Disordered" evidence="1">
    <location>
        <begin position="128"/>
        <end position="200"/>
    </location>
</feature>
<dbReference type="InterPro" id="IPR037738">
    <property type="entry name" value="Ecm13-like"/>
</dbReference>
<evidence type="ECO:0000313" key="3">
    <source>
        <dbReference type="Proteomes" id="UP001310890"/>
    </source>
</evidence>
<sequence>MSLKQTYYIASTAKSKLGREAKRKDYDLRLLVGHADLLEALTLDLPDAEWRQGAWFTQSVEDRTETERLTYIHWEEPIPKQEEEKRDDESDAGFRLRRRCRRDLQDSGLHVRIAASLDRVIPVVELDESSNKDEDNDEQHAPMRVPSWSHAPLEFMDDRSEGEGDNESMPSSRETQPFERYEKQRQAMTSLLRRKCTTSS</sequence>
<evidence type="ECO:0000313" key="2">
    <source>
        <dbReference type="EMBL" id="KAK5109311.1"/>
    </source>
</evidence>
<dbReference type="Proteomes" id="UP001310890">
    <property type="component" value="Unassembled WGS sequence"/>
</dbReference>
<proteinExistence type="predicted"/>
<evidence type="ECO:0000256" key="1">
    <source>
        <dbReference type="SAM" id="MobiDB-lite"/>
    </source>
</evidence>
<gene>
    <name evidence="2" type="ORF">LTR62_007185</name>
</gene>
<dbReference type="EMBL" id="JAVRRL010000067">
    <property type="protein sequence ID" value="KAK5109311.1"/>
    <property type="molecule type" value="Genomic_DNA"/>
</dbReference>
<dbReference type="AlphaFoldDB" id="A0AAN7TES5"/>